<gene>
    <name evidence="1" type="ORF">DDB_G0275511</name>
</gene>
<dbReference type="dictyBase" id="DDB_G0275511"/>
<name>Q86IC4_DICDI</name>
<dbReference type="PaxDb" id="44689-DDB0167179"/>
<dbReference type="InParanoid" id="Q86IC4"/>
<evidence type="ECO:0000313" key="1">
    <source>
        <dbReference type="EMBL" id="EAL69506.1"/>
    </source>
</evidence>
<dbReference type="EMBL" id="AAFI02000013">
    <property type="protein sequence ID" value="EAL69506.1"/>
    <property type="molecule type" value="Genomic_DNA"/>
</dbReference>
<comment type="caution">
    <text evidence="1">The sequence shown here is derived from an EMBL/GenBank/DDBJ whole genome shotgun (WGS) entry which is preliminary data.</text>
</comment>
<proteinExistence type="predicted"/>
<dbReference type="VEuPathDB" id="AmoebaDB:DDB_G0275511"/>
<sequence length="133" mass="15813">MINPNFNNSNNNNNFNNDNYKIKIEFLLNQKPLNINSNSQEKISNVKEKKNKLTNSNPIIIKKTKDQKKIIEPLKNNNNNKIQIEHLQSNVRCKKCNELPSFKHDNKRWYCKFCEKPFTPISFKNLTTENFQK</sequence>
<dbReference type="HOGENOM" id="CLU_1910569_0_0_1"/>
<accession>Q552S9</accession>
<dbReference type="GeneID" id="8620189"/>
<reference evidence="1 2" key="1">
    <citation type="journal article" date="2005" name="Nature">
        <title>The genome of the social amoeba Dictyostelium discoideum.</title>
        <authorList>
            <consortium name="The Dictyostelium discoideum Sequencing Consortium"/>
            <person name="Eichinger L."/>
            <person name="Pachebat J.A."/>
            <person name="Glockner G."/>
            <person name="Rajandream M.A."/>
            <person name="Sucgang R."/>
            <person name="Berriman M."/>
            <person name="Song J."/>
            <person name="Olsen R."/>
            <person name="Szafranski K."/>
            <person name="Xu Q."/>
            <person name="Tunggal B."/>
            <person name="Kummerfeld S."/>
            <person name="Madera M."/>
            <person name="Konfortov B.A."/>
            <person name="Rivero F."/>
            <person name="Bankier A.T."/>
            <person name="Lehmann R."/>
            <person name="Hamlin N."/>
            <person name="Davies R."/>
            <person name="Gaudet P."/>
            <person name="Fey P."/>
            <person name="Pilcher K."/>
            <person name="Chen G."/>
            <person name="Saunders D."/>
            <person name="Sodergren E."/>
            <person name="Davis P."/>
            <person name="Kerhornou A."/>
            <person name="Nie X."/>
            <person name="Hall N."/>
            <person name="Anjard C."/>
            <person name="Hemphill L."/>
            <person name="Bason N."/>
            <person name="Farbrother P."/>
            <person name="Desany B."/>
            <person name="Just E."/>
            <person name="Morio T."/>
            <person name="Rost R."/>
            <person name="Churcher C."/>
            <person name="Cooper J."/>
            <person name="Haydock S."/>
            <person name="van Driessche N."/>
            <person name="Cronin A."/>
            <person name="Goodhead I."/>
            <person name="Muzny D."/>
            <person name="Mourier T."/>
            <person name="Pain A."/>
            <person name="Lu M."/>
            <person name="Harper D."/>
            <person name="Lindsay R."/>
            <person name="Hauser H."/>
            <person name="James K."/>
            <person name="Quiles M."/>
            <person name="Madan Babu M."/>
            <person name="Saito T."/>
            <person name="Buchrieser C."/>
            <person name="Wardroper A."/>
            <person name="Felder M."/>
            <person name="Thangavelu M."/>
            <person name="Johnson D."/>
            <person name="Knights A."/>
            <person name="Loulseged H."/>
            <person name="Mungall K."/>
            <person name="Oliver K."/>
            <person name="Price C."/>
            <person name="Quail M.A."/>
            <person name="Urushihara H."/>
            <person name="Hernandez J."/>
            <person name="Rabbinowitsch E."/>
            <person name="Steffen D."/>
            <person name="Sanders M."/>
            <person name="Ma J."/>
            <person name="Kohara Y."/>
            <person name="Sharp S."/>
            <person name="Simmonds M."/>
            <person name="Spiegler S."/>
            <person name="Tivey A."/>
            <person name="Sugano S."/>
            <person name="White B."/>
            <person name="Walker D."/>
            <person name="Woodward J."/>
            <person name="Winckler T."/>
            <person name="Tanaka Y."/>
            <person name="Shaulsky G."/>
            <person name="Schleicher M."/>
            <person name="Weinstock G."/>
            <person name="Rosenthal A."/>
            <person name="Cox E.C."/>
            <person name="Chisholm R.L."/>
            <person name="Gibbs R."/>
            <person name="Loomis W.F."/>
            <person name="Platzer M."/>
            <person name="Kay R.R."/>
            <person name="Williams J."/>
            <person name="Dear P.H."/>
            <person name="Noegel A.A."/>
            <person name="Barrell B."/>
            <person name="Kuspa A."/>
        </authorList>
    </citation>
    <scope>NUCLEOTIDE SEQUENCE [LARGE SCALE GENOMIC DNA]</scope>
    <source>
        <strain evidence="1 2">AX4</strain>
    </source>
</reference>
<dbReference type="AlphaFoldDB" id="Q86IC4"/>
<dbReference type="Proteomes" id="UP000002195">
    <property type="component" value="Unassembled WGS sequence"/>
</dbReference>
<dbReference type="KEGG" id="ddi:DDB_G0275511"/>
<evidence type="ECO:0000313" key="2">
    <source>
        <dbReference type="Proteomes" id="UP000002195"/>
    </source>
</evidence>
<keyword evidence="2" id="KW-1185">Reference proteome</keyword>
<accession>Q86IC4</accession>
<organism evidence="1 2">
    <name type="scientific">Dictyostelium discoideum</name>
    <name type="common">Social amoeba</name>
    <dbReference type="NCBI Taxonomy" id="44689"/>
    <lineage>
        <taxon>Eukaryota</taxon>
        <taxon>Amoebozoa</taxon>
        <taxon>Evosea</taxon>
        <taxon>Eumycetozoa</taxon>
        <taxon>Dictyostelia</taxon>
        <taxon>Dictyosteliales</taxon>
        <taxon>Dictyosteliaceae</taxon>
        <taxon>Dictyostelium</taxon>
    </lineage>
</organism>
<protein>
    <submittedName>
        <fullName evidence="1">Uncharacterized protein</fullName>
    </submittedName>
</protein>
<dbReference type="RefSeq" id="XP_643602.1">
    <property type="nucleotide sequence ID" value="XM_638510.1"/>
</dbReference>